<dbReference type="SUPFAM" id="SSF53383">
    <property type="entry name" value="PLP-dependent transferases"/>
    <property type="match status" value="1"/>
</dbReference>
<evidence type="ECO:0000313" key="6">
    <source>
        <dbReference type="EMBL" id="CAL4776083.1"/>
    </source>
</evidence>
<dbReference type="InterPro" id="IPR004839">
    <property type="entry name" value="Aminotransferase_I/II_large"/>
</dbReference>
<feature type="domain" description="Protein arginine N-methyltransferase" evidence="3">
    <location>
        <begin position="70"/>
        <end position="142"/>
    </location>
</feature>
<organism evidence="4">
    <name type="scientific">Cladocopium goreaui</name>
    <dbReference type="NCBI Taxonomy" id="2562237"/>
    <lineage>
        <taxon>Eukaryota</taxon>
        <taxon>Sar</taxon>
        <taxon>Alveolata</taxon>
        <taxon>Dinophyceae</taxon>
        <taxon>Suessiales</taxon>
        <taxon>Symbiodiniaceae</taxon>
        <taxon>Cladocopium</taxon>
    </lineage>
</organism>
<dbReference type="InterPro" id="IPR015422">
    <property type="entry name" value="PyrdxlP-dep_Trfase_small"/>
</dbReference>
<keyword evidence="7" id="KW-1185">Reference proteome</keyword>
<evidence type="ECO:0000313" key="7">
    <source>
        <dbReference type="Proteomes" id="UP001152797"/>
    </source>
</evidence>
<dbReference type="Gene3D" id="2.70.160.11">
    <property type="entry name" value="Hnrnp arginine n-methyltransferase1"/>
    <property type="match status" value="1"/>
</dbReference>
<dbReference type="OrthoDB" id="7042322at2759"/>
<evidence type="ECO:0000259" key="3">
    <source>
        <dbReference type="Pfam" id="PF22528"/>
    </source>
</evidence>
<dbReference type="Proteomes" id="UP001152797">
    <property type="component" value="Unassembled WGS sequence"/>
</dbReference>
<gene>
    <name evidence="4" type="ORF">C1SCF055_LOCUS15896</name>
</gene>
<dbReference type="PANTHER" id="PTHR42858:SF1">
    <property type="entry name" value="LD15494P"/>
    <property type="match status" value="1"/>
</dbReference>
<sequence>MAVLVECKGTWLARQPLSDLCGISMAAANPFLVPERPVALECHLCEMAWRPLSRPQAVLHLSLPGLCKGQGECRLEAHSKGMCHAVVFWAEFQVSTASGPCLSTGPASAPNGWCQAMQLLEEPMDLSVGSMLSVEMAVEDGEANICIDCANGTVKRQRKNMFHLSESQLLMSESSESSCVQLNCSIFLGIVYVTFDPYLKAQAQDFIKGWPHPELLSRAELRAALTESFKKGLEMSEETLNYGDKANGAYMLGHPRFLEGLAKFLSSQYGAPCDPKTLMSTVGASMGIDLAMRTYAKPGDICVFEEPTYFLAFTMARNSYMDLKGVPIHEDGMDLDALDKVCTESAGKVKFVYTVCIHHNPTGRPSTFLFAVFSCDACRIWSLKLLKQMKRPCTVRFL</sequence>
<comment type="caution">
    <text evidence="4">The sequence shown here is derived from an EMBL/GenBank/DDBJ whole genome shotgun (WGS) entry which is preliminary data.</text>
</comment>
<feature type="domain" description="Aminotransferase class I/classII large" evidence="2">
    <location>
        <begin position="247"/>
        <end position="364"/>
    </location>
</feature>
<dbReference type="EMBL" id="CAMXCT030001301">
    <property type="protein sequence ID" value="CAL4776083.1"/>
    <property type="molecule type" value="Genomic_DNA"/>
</dbReference>
<dbReference type="EMBL" id="CAMXCT010001301">
    <property type="protein sequence ID" value="CAI3988771.1"/>
    <property type="molecule type" value="Genomic_DNA"/>
</dbReference>
<dbReference type="GO" id="GO:0030170">
    <property type="term" value="F:pyridoxal phosphate binding"/>
    <property type="evidence" value="ECO:0007669"/>
    <property type="project" value="InterPro"/>
</dbReference>
<dbReference type="GO" id="GO:0047536">
    <property type="term" value="F:2-aminoadipate transaminase activity"/>
    <property type="evidence" value="ECO:0007669"/>
    <property type="project" value="TreeGrafter"/>
</dbReference>
<keyword evidence="6" id="KW-0032">Aminotransferase</keyword>
<dbReference type="InterPro" id="IPR015424">
    <property type="entry name" value="PyrdxlP-dep_Trfase"/>
</dbReference>
<dbReference type="Gene3D" id="3.90.1150.10">
    <property type="entry name" value="Aspartate Aminotransferase, domain 1"/>
    <property type="match status" value="1"/>
</dbReference>
<keyword evidence="6" id="KW-0808">Transferase</keyword>
<dbReference type="Pfam" id="PF22528">
    <property type="entry name" value="PRMT_C"/>
    <property type="match status" value="1"/>
</dbReference>
<dbReference type="Gene3D" id="3.40.640.10">
    <property type="entry name" value="Type I PLP-dependent aspartate aminotransferase-like (Major domain)"/>
    <property type="match status" value="1"/>
</dbReference>
<dbReference type="AlphaFoldDB" id="A0A9P1CC69"/>
<dbReference type="Pfam" id="PF00155">
    <property type="entry name" value="Aminotran_1_2"/>
    <property type="match status" value="1"/>
</dbReference>
<reference evidence="4" key="1">
    <citation type="submission" date="2022-10" db="EMBL/GenBank/DDBJ databases">
        <authorList>
            <person name="Chen Y."/>
            <person name="Dougan E. K."/>
            <person name="Chan C."/>
            <person name="Rhodes N."/>
            <person name="Thang M."/>
        </authorList>
    </citation>
    <scope>NUCLEOTIDE SEQUENCE</scope>
</reference>
<dbReference type="InterPro" id="IPR015421">
    <property type="entry name" value="PyrdxlP-dep_Trfase_major"/>
</dbReference>
<dbReference type="InterPro" id="IPR055135">
    <property type="entry name" value="PRMT_dom"/>
</dbReference>
<dbReference type="EMBL" id="CAMXCT020001301">
    <property type="protein sequence ID" value="CAL1142146.1"/>
    <property type="molecule type" value="Genomic_DNA"/>
</dbReference>
<evidence type="ECO:0000313" key="5">
    <source>
        <dbReference type="EMBL" id="CAL1142146.1"/>
    </source>
</evidence>
<protein>
    <submittedName>
        <fullName evidence="6">Aromatic-amino-acid aminotransferase 1</fullName>
    </submittedName>
</protein>
<proteinExistence type="predicted"/>
<dbReference type="CDD" id="cd00609">
    <property type="entry name" value="AAT_like"/>
    <property type="match status" value="1"/>
</dbReference>
<evidence type="ECO:0000259" key="2">
    <source>
        <dbReference type="Pfam" id="PF00155"/>
    </source>
</evidence>
<dbReference type="SUPFAM" id="SSF53335">
    <property type="entry name" value="S-adenosyl-L-methionine-dependent methyltransferases"/>
    <property type="match status" value="1"/>
</dbReference>
<keyword evidence="1" id="KW-0949">S-adenosyl-L-methionine</keyword>
<evidence type="ECO:0000256" key="1">
    <source>
        <dbReference type="ARBA" id="ARBA00022691"/>
    </source>
</evidence>
<dbReference type="InterPro" id="IPR029063">
    <property type="entry name" value="SAM-dependent_MTases_sf"/>
</dbReference>
<name>A0A9P1CC69_9DINO</name>
<evidence type="ECO:0000313" key="4">
    <source>
        <dbReference type="EMBL" id="CAI3988771.1"/>
    </source>
</evidence>
<dbReference type="PANTHER" id="PTHR42858">
    <property type="entry name" value="AMINOTRANSFERASE"/>
    <property type="match status" value="1"/>
</dbReference>
<reference evidence="5" key="2">
    <citation type="submission" date="2024-04" db="EMBL/GenBank/DDBJ databases">
        <authorList>
            <person name="Chen Y."/>
            <person name="Shah S."/>
            <person name="Dougan E. K."/>
            <person name="Thang M."/>
            <person name="Chan C."/>
        </authorList>
    </citation>
    <scope>NUCLEOTIDE SEQUENCE [LARGE SCALE GENOMIC DNA]</scope>
</reference>
<accession>A0A9P1CC69</accession>